<organism evidence="2 3">
    <name type="scientific">Mucilaginibacter jinjuensis</name>
    <dbReference type="NCBI Taxonomy" id="1176721"/>
    <lineage>
        <taxon>Bacteria</taxon>
        <taxon>Pseudomonadati</taxon>
        <taxon>Bacteroidota</taxon>
        <taxon>Sphingobacteriia</taxon>
        <taxon>Sphingobacteriales</taxon>
        <taxon>Sphingobacteriaceae</taxon>
        <taxon>Mucilaginibacter</taxon>
    </lineage>
</organism>
<keyword evidence="2" id="KW-0378">Hydrolase</keyword>
<reference evidence="2 3" key="1">
    <citation type="submission" date="2023-02" db="EMBL/GenBank/DDBJ databases">
        <title>Genome sequence of Mucilaginibacter jinjuensis strain KACC 16571.</title>
        <authorList>
            <person name="Kim S."/>
            <person name="Heo J."/>
            <person name="Kwon S.-W."/>
        </authorList>
    </citation>
    <scope>NUCLEOTIDE SEQUENCE [LARGE SCALE GENOMIC DNA]</scope>
    <source>
        <strain evidence="2 3">KACC 16571</strain>
    </source>
</reference>
<dbReference type="Proteomes" id="UP001216139">
    <property type="component" value="Chromosome"/>
</dbReference>
<dbReference type="GO" id="GO:0004519">
    <property type="term" value="F:endonuclease activity"/>
    <property type="evidence" value="ECO:0007669"/>
    <property type="project" value="UniProtKB-KW"/>
</dbReference>
<dbReference type="Pfam" id="PF13395">
    <property type="entry name" value="HNH_4"/>
    <property type="match status" value="1"/>
</dbReference>
<feature type="domain" description="HNH nuclease" evidence="1">
    <location>
        <begin position="248"/>
        <end position="295"/>
    </location>
</feature>
<evidence type="ECO:0000259" key="1">
    <source>
        <dbReference type="Pfam" id="PF13395"/>
    </source>
</evidence>
<evidence type="ECO:0000313" key="3">
    <source>
        <dbReference type="Proteomes" id="UP001216139"/>
    </source>
</evidence>
<proteinExistence type="predicted"/>
<dbReference type="Gene3D" id="1.10.30.50">
    <property type="match status" value="1"/>
</dbReference>
<dbReference type="EMBL" id="CP117167">
    <property type="protein sequence ID" value="WCT13468.1"/>
    <property type="molecule type" value="Genomic_DNA"/>
</dbReference>
<dbReference type="InterPro" id="IPR003615">
    <property type="entry name" value="HNH_nuc"/>
</dbReference>
<keyword evidence="3" id="KW-1185">Reference proteome</keyword>
<sequence length="365" mass="43053">MEKYSNVNNQMNIPVDETLPVSTFAQCFNSVTNAYKYYWFWAILDHVTLSTELFISYSELSRRMLALAWYPLDYYKLSFGPQDSFIRLVKRISALMTVDNRPGAAPLFQQMQKRLPLNDLQVMDAEITETLKRYVIYRFLSPFFPAELRGQKDAAKNKIIERLTAKSTIVPYKIEAEGIRLSEDWMPYFRRHQFMLLGFMKWQLLRFLQRNNPNVIGLVEKLEKPDRRDLAFAKRAWELYLGDNPFHCIYSGKIITLENYSLDHFLPWSFTAHDLLWNLVPTTKSINSIKGNKLPNLDKLLEPFCCVQYHFHRYHQQQGNKAVQSDYQYLAENLSKRTFIKKLSIELRNHHRVAESLGFASLLSF</sequence>
<evidence type="ECO:0000313" key="2">
    <source>
        <dbReference type="EMBL" id="WCT13468.1"/>
    </source>
</evidence>
<keyword evidence="2" id="KW-0540">Nuclease</keyword>
<dbReference type="RefSeq" id="WP_273631760.1">
    <property type="nucleotide sequence ID" value="NZ_CP117167.1"/>
</dbReference>
<dbReference type="CDD" id="cd00085">
    <property type="entry name" value="HNHc"/>
    <property type="match status" value="1"/>
</dbReference>
<accession>A0ABY7TB81</accession>
<name>A0ABY7TB81_9SPHI</name>
<gene>
    <name evidence="2" type="ORF">PQO05_05910</name>
</gene>
<keyword evidence="2" id="KW-0255">Endonuclease</keyword>
<protein>
    <submittedName>
        <fullName evidence="2">HNH endonuclease domain-containing protein</fullName>
    </submittedName>
</protein>